<proteinExistence type="inferred from homology"/>
<dbReference type="EMBL" id="KZ824435">
    <property type="protein sequence ID" value="RAL01506.1"/>
    <property type="molecule type" value="Genomic_DNA"/>
</dbReference>
<feature type="region of interest" description="Disordered" evidence="4">
    <location>
        <begin position="250"/>
        <end position="294"/>
    </location>
</feature>
<evidence type="ECO:0000256" key="2">
    <source>
        <dbReference type="ARBA" id="ARBA00013807"/>
    </source>
</evidence>
<dbReference type="GO" id="GO:0005768">
    <property type="term" value="C:endosome"/>
    <property type="evidence" value="ECO:0007669"/>
    <property type="project" value="TreeGrafter"/>
</dbReference>
<dbReference type="InterPro" id="IPR018791">
    <property type="entry name" value="UV_resistance/autophagy_Atg14"/>
</dbReference>
<name>A0A395H0Z8_9EURO</name>
<dbReference type="VEuPathDB" id="FungiDB:BO80DRAFT_424706"/>
<dbReference type="GeneID" id="37224210"/>
<dbReference type="AlphaFoldDB" id="A0A395H0Z8"/>
<evidence type="ECO:0000256" key="1">
    <source>
        <dbReference type="ARBA" id="ARBA00009574"/>
    </source>
</evidence>
<feature type="compositionally biased region" description="Polar residues" evidence="4">
    <location>
        <begin position="479"/>
        <end position="490"/>
    </location>
</feature>
<sequence>MSCHTCFRAPASRIRFFCPTCARNQLYQLRVENARILLEKQSIAEQIETTVTLGTAQAEQSRKHDVNPVSCEDGLSREWSLQIIAKEQAESSTRMKSVSDQIENLMSEINDKRLDISQRRLALARQNSDSESAQYLLCEREAAMLAGIQNNTKRTDHLWHSLHSKTAEARIFLCREAANLYGLQRKTKNKDGAPQETYTIGGVDIIDLRDMNGATPAYISTSLFYVAHLLILVSHYLSLRLPAEITLPHKDHPTPTISAPSASYLSRESSLHPSPSVLPEHKTDSPRPPRPRPLFIDRALPKLAKEDPGTYALFLEGVTLLAWNVSWLCRTQGMNTLSDSWEEICNVGKNMWQLLVAPPAQPSTLSRAFAGRDIQTKIRIPRDSPRTTIQRTMSFPMLGHYSHGTAHSFLGAAEGVEFTRTWKLPTPTRVVDKLKSTLLGEMASAEWELLEGDLDDTIQEPGQSRILRQPSAAAGSPHQRGQTGDSSIDGTISGADTLGGPYGPTRLKGTSGWTKLRNR</sequence>
<dbReference type="InterPro" id="IPR036283">
    <property type="entry name" value="NOB1_Zf-like_sf"/>
</dbReference>
<keyword evidence="6" id="KW-1185">Reference proteome</keyword>
<dbReference type="GO" id="GO:0032991">
    <property type="term" value="C:protein-containing complex"/>
    <property type="evidence" value="ECO:0007669"/>
    <property type="project" value="UniProtKB-ARBA"/>
</dbReference>
<feature type="region of interest" description="Disordered" evidence="4">
    <location>
        <begin position="469"/>
        <end position="519"/>
    </location>
</feature>
<dbReference type="SUPFAM" id="SSF144206">
    <property type="entry name" value="NOB1 zinc finger-like"/>
    <property type="match status" value="1"/>
</dbReference>
<organism evidence="5 6">
    <name type="scientific">Aspergillus ibericus CBS 121593</name>
    <dbReference type="NCBI Taxonomy" id="1448316"/>
    <lineage>
        <taxon>Eukaryota</taxon>
        <taxon>Fungi</taxon>
        <taxon>Dikarya</taxon>
        <taxon>Ascomycota</taxon>
        <taxon>Pezizomycotina</taxon>
        <taxon>Eurotiomycetes</taxon>
        <taxon>Eurotiomycetidae</taxon>
        <taxon>Eurotiales</taxon>
        <taxon>Aspergillaceae</taxon>
        <taxon>Aspergillus</taxon>
        <taxon>Aspergillus subgen. Circumdati</taxon>
    </lineage>
</organism>
<dbReference type="PANTHER" id="PTHR15157">
    <property type="entry name" value="UV RADIATION RESISTANCE-ASSOCIATED GENE PROTEIN"/>
    <property type="match status" value="1"/>
</dbReference>
<accession>A0A395H0Z8</accession>
<evidence type="ECO:0000256" key="4">
    <source>
        <dbReference type="SAM" id="MobiDB-lite"/>
    </source>
</evidence>
<keyword evidence="3" id="KW-0175">Coiled coil</keyword>
<protein>
    <recommendedName>
        <fullName evidence="2">Autophagy-related protein 14</fullName>
    </recommendedName>
</protein>
<gene>
    <name evidence="5" type="ORF">BO80DRAFT_424706</name>
</gene>
<dbReference type="GO" id="GO:0035493">
    <property type="term" value="P:SNARE complex assembly"/>
    <property type="evidence" value="ECO:0007669"/>
    <property type="project" value="TreeGrafter"/>
</dbReference>
<comment type="similarity">
    <text evidence="1">Belongs to the ATG14 family.</text>
</comment>
<dbReference type="PANTHER" id="PTHR15157:SF13">
    <property type="entry name" value="AUTOPHAGY-RELATED PROTEIN 14"/>
    <property type="match status" value="1"/>
</dbReference>
<dbReference type="RefSeq" id="XP_025575833.1">
    <property type="nucleotide sequence ID" value="XM_025719345.1"/>
</dbReference>
<reference evidence="5 6" key="1">
    <citation type="submission" date="2018-02" db="EMBL/GenBank/DDBJ databases">
        <title>The genomes of Aspergillus section Nigri reveals drivers in fungal speciation.</title>
        <authorList>
            <consortium name="DOE Joint Genome Institute"/>
            <person name="Vesth T.C."/>
            <person name="Nybo J."/>
            <person name="Theobald S."/>
            <person name="Brandl J."/>
            <person name="Frisvad J.C."/>
            <person name="Nielsen K.F."/>
            <person name="Lyhne E.K."/>
            <person name="Kogle M.E."/>
            <person name="Kuo A."/>
            <person name="Riley R."/>
            <person name="Clum A."/>
            <person name="Nolan M."/>
            <person name="Lipzen A."/>
            <person name="Salamov A."/>
            <person name="Henrissat B."/>
            <person name="Wiebenga A."/>
            <person name="De vries R.P."/>
            <person name="Grigoriev I.V."/>
            <person name="Mortensen U.H."/>
            <person name="Andersen M.R."/>
            <person name="Baker S.E."/>
        </authorList>
    </citation>
    <scope>NUCLEOTIDE SEQUENCE [LARGE SCALE GENOMIC DNA]</scope>
    <source>
        <strain evidence="5 6">CBS 121593</strain>
    </source>
</reference>
<dbReference type="Proteomes" id="UP000249402">
    <property type="component" value="Unassembled WGS sequence"/>
</dbReference>
<evidence type="ECO:0000256" key="3">
    <source>
        <dbReference type="ARBA" id="ARBA00023054"/>
    </source>
</evidence>
<dbReference type="GO" id="GO:0000149">
    <property type="term" value="F:SNARE binding"/>
    <property type="evidence" value="ECO:0007669"/>
    <property type="project" value="TreeGrafter"/>
</dbReference>
<evidence type="ECO:0000313" key="5">
    <source>
        <dbReference type="EMBL" id="RAL01506.1"/>
    </source>
</evidence>
<dbReference type="GO" id="GO:0000323">
    <property type="term" value="C:lytic vacuole"/>
    <property type="evidence" value="ECO:0007669"/>
    <property type="project" value="TreeGrafter"/>
</dbReference>
<feature type="compositionally biased region" description="Polar residues" evidence="4">
    <location>
        <begin position="255"/>
        <end position="273"/>
    </location>
</feature>
<dbReference type="OrthoDB" id="16772at2759"/>
<evidence type="ECO:0000313" key="6">
    <source>
        <dbReference type="Proteomes" id="UP000249402"/>
    </source>
</evidence>
<dbReference type="Pfam" id="PF10186">
    <property type="entry name" value="ATG14"/>
    <property type="match status" value="1"/>
</dbReference>